<organism evidence="2 3">
    <name type="scientific">Tanacetum coccineum</name>
    <dbReference type="NCBI Taxonomy" id="301880"/>
    <lineage>
        <taxon>Eukaryota</taxon>
        <taxon>Viridiplantae</taxon>
        <taxon>Streptophyta</taxon>
        <taxon>Embryophyta</taxon>
        <taxon>Tracheophyta</taxon>
        <taxon>Spermatophyta</taxon>
        <taxon>Magnoliopsida</taxon>
        <taxon>eudicotyledons</taxon>
        <taxon>Gunneridae</taxon>
        <taxon>Pentapetalae</taxon>
        <taxon>asterids</taxon>
        <taxon>campanulids</taxon>
        <taxon>Asterales</taxon>
        <taxon>Asteraceae</taxon>
        <taxon>Asteroideae</taxon>
        <taxon>Anthemideae</taxon>
        <taxon>Anthemidinae</taxon>
        <taxon>Tanacetum</taxon>
    </lineage>
</organism>
<sequence length="369" mass="42750">MNSESKTLLKNRRVPFEQRNNPPQHPRSVYPPISDINYFRHFVELLNRIIMDDQPMWAADLVVAPTPGSAITLPATANEFSIKGKTLTDAWLRMKEMLRNCHGHNLPKGGIIKIFYHSLSETTQEVLNAVAGGIFFYKTHNQAYQLQEDKVLLKLNWAKNQKSKSIKRTVAFADEGPSKTDTKKIMARMDVMTMKMDAQYKELHSQSKQSTPKENDDDLPISREEEVKFMQTFHKTRFYNDYNDRNSNRDNWCSSERNDYNQDNYRSNTDDKPYDLQRQFNDFMKSQQSTNTFVKETFIDLKAQLETVAKNHQASIQNLETMFDRLADKQSGRPSGSLPSNTQPNPRGNHSKAYQPPQSRNEHVNAVFT</sequence>
<dbReference type="EMBL" id="BQNB010018320">
    <property type="protein sequence ID" value="GJT73088.1"/>
    <property type="molecule type" value="Genomic_DNA"/>
</dbReference>
<comment type="caution">
    <text evidence="2">The sequence shown here is derived from an EMBL/GenBank/DDBJ whole genome shotgun (WGS) entry which is preliminary data.</text>
</comment>
<protein>
    <recommendedName>
        <fullName evidence="4">Reverse transcriptase domain-containing protein</fullName>
    </recommendedName>
</protein>
<accession>A0ABQ5GDC5</accession>
<keyword evidence="3" id="KW-1185">Reference proteome</keyword>
<feature type="region of interest" description="Disordered" evidence="1">
    <location>
        <begin position="200"/>
        <end position="221"/>
    </location>
</feature>
<evidence type="ECO:0000313" key="2">
    <source>
        <dbReference type="EMBL" id="GJT73088.1"/>
    </source>
</evidence>
<gene>
    <name evidence="2" type="ORF">Tco_1032374</name>
</gene>
<reference evidence="2" key="2">
    <citation type="submission" date="2022-01" db="EMBL/GenBank/DDBJ databases">
        <authorList>
            <person name="Yamashiro T."/>
            <person name="Shiraishi A."/>
            <person name="Satake H."/>
            <person name="Nakayama K."/>
        </authorList>
    </citation>
    <scope>NUCLEOTIDE SEQUENCE</scope>
</reference>
<evidence type="ECO:0000313" key="3">
    <source>
        <dbReference type="Proteomes" id="UP001151760"/>
    </source>
</evidence>
<evidence type="ECO:0000256" key="1">
    <source>
        <dbReference type="SAM" id="MobiDB-lite"/>
    </source>
</evidence>
<dbReference type="Proteomes" id="UP001151760">
    <property type="component" value="Unassembled WGS sequence"/>
</dbReference>
<feature type="region of interest" description="Disordered" evidence="1">
    <location>
        <begin position="328"/>
        <end position="369"/>
    </location>
</feature>
<feature type="region of interest" description="Disordered" evidence="1">
    <location>
        <begin position="240"/>
        <end position="273"/>
    </location>
</feature>
<feature type="compositionally biased region" description="Polar residues" evidence="1">
    <location>
        <begin position="332"/>
        <end position="348"/>
    </location>
</feature>
<evidence type="ECO:0008006" key="4">
    <source>
        <dbReference type="Google" id="ProtNLM"/>
    </source>
</evidence>
<reference evidence="2" key="1">
    <citation type="journal article" date="2022" name="Int. J. Mol. Sci.">
        <title>Draft Genome of Tanacetum Coccineum: Genomic Comparison of Closely Related Tanacetum-Family Plants.</title>
        <authorList>
            <person name="Yamashiro T."/>
            <person name="Shiraishi A."/>
            <person name="Nakayama K."/>
            <person name="Satake H."/>
        </authorList>
    </citation>
    <scope>NUCLEOTIDE SEQUENCE</scope>
</reference>
<proteinExistence type="predicted"/>
<name>A0ABQ5GDC5_9ASTR</name>
<feature type="region of interest" description="Disordered" evidence="1">
    <location>
        <begin position="1"/>
        <end position="27"/>
    </location>
</feature>